<gene>
    <name evidence="1" type="ORF">SAMN06265355_12278</name>
</gene>
<organism evidence="1 2">
    <name type="scientific">Actinomadura mexicana</name>
    <dbReference type="NCBI Taxonomy" id="134959"/>
    <lineage>
        <taxon>Bacteria</taxon>
        <taxon>Bacillati</taxon>
        <taxon>Actinomycetota</taxon>
        <taxon>Actinomycetes</taxon>
        <taxon>Streptosporangiales</taxon>
        <taxon>Thermomonosporaceae</taxon>
        <taxon>Actinomadura</taxon>
    </lineage>
</organism>
<sequence length="91" mass="9353">MEEKSSRAPIRARGPAAYSLGMNTLDDVLLAAPLRFRRLRASPADALRACAVPPLLAAVAVAVVQNRVAGLRAKSPDGAVPEGAVPVSAVP</sequence>
<evidence type="ECO:0000313" key="2">
    <source>
        <dbReference type="Proteomes" id="UP000198420"/>
    </source>
</evidence>
<keyword evidence="2" id="KW-1185">Reference proteome</keyword>
<protein>
    <submittedName>
        <fullName evidence="1">Uncharacterized protein</fullName>
    </submittedName>
</protein>
<dbReference type="AlphaFoldDB" id="A0A239G1F0"/>
<reference evidence="2" key="1">
    <citation type="submission" date="2017-06" db="EMBL/GenBank/DDBJ databases">
        <authorList>
            <person name="Varghese N."/>
            <person name="Submissions S."/>
        </authorList>
    </citation>
    <scope>NUCLEOTIDE SEQUENCE [LARGE SCALE GENOMIC DNA]</scope>
    <source>
        <strain evidence="2">DSM 44485</strain>
    </source>
</reference>
<accession>A0A239G1F0</accession>
<dbReference type="Proteomes" id="UP000198420">
    <property type="component" value="Unassembled WGS sequence"/>
</dbReference>
<proteinExistence type="predicted"/>
<dbReference type="EMBL" id="FZNP01000022">
    <property type="protein sequence ID" value="SNS62362.1"/>
    <property type="molecule type" value="Genomic_DNA"/>
</dbReference>
<name>A0A239G1F0_9ACTN</name>
<evidence type="ECO:0000313" key="1">
    <source>
        <dbReference type="EMBL" id="SNS62362.1"/>
    </source>
</evidence>